<dbReference type="EMBL" id="CP138894">
    <property type="protein sequence ID" value="WPK23159.1"/>
    <property type="molecule type" value="Genomic_DNA"/>
</dbReference>
<dbReference type="PROSITE" id="PS51767">
    <property type="entry name" value="PEPTIDASE_A1"/>
    <property type="match status" value="1"/>
</dbReference>
<dbReference type="Proteomes" id="UP001338582">
    <property type="component" value="Chromosome 1"/>
</dbReference>
<proteinExistence type="predicted"/>
<feature type="signal peptide" evidence="3">
    <location>
        <begin position="1"/>
        <end position="21"/>
    </location>
</feature>
<organism evidence="5 6">
    <name type="scientific">Australozyma saopauloensis</name>
    <dbReference type="NCBI Taxonomy" id="291208"/>
    <lineage>
        <taxon>Eukaryota</taxon>
        <taxon>Fungi</taxon>
        <taxon>Dikarya</taxon>
        <taxon>Ascomycota</taxon>
        <taxon>Saccharomycotina</taxon>
        <taxon>Pichiomycetes</taxon>
        <taxon>Metschnikowiaceae</taxon>
        <taxon>Australozyma</taxon>
    </lineage>
</organism>
<keyword evidence="2" id="KW-1133">Transmembrane helix</keyword>
<dbReference type="RefSeq" id="XP_062875546.1">
    <property type="nucleotide sequence ID" value="XM_063019476.1"/>
</dbReference>
<keyword evidence="2" id="KW-0812">Transmembrane</keyword>
<evidence type="ECO:0000256" key="3">
    <source>
        <dbReference type="SAM" id="SignalP"/>
    </source>
</evidence>
<dbReference type="Gene3D" id="2.40.70.10">
    <property type="entry name" value="Acid Proteases"/>
    <property type="match status" value="2"/>
</dbReference>
<evidence type="ECO:0000256" key="2">
    <source>
        <dbReference type="SAM" id="Phobius"/>
    </source>
</evidence>
<dbReference type="KEGG" id="asau:88171455"/>
<sequence>MLFSAFLPAVVAASFMASVTSQEKSLITQASLVRLEPTTTETPLTILGTVSGIVSIPISMSTVELFYNAYFTDTSGKVVGGRLDLLQPNVWLLNGEINADCQSVGSFLSSLSRVLATEVPSYLTYNNSTYGLDNCFSNGAIYPNTVITTTMGSMNATITTLLYSVVQTLTLSYGMVNYATGPYVKGNLTIQASNGTDIELNDFEFLIANNATRVTGALGLANSLRGEGLLDYLIAKGQVGGNGYSIFFGPHQNETDGTGIVLLGGVSEAFMSGPLYSFPRVPHTLSNSLLFPIVVLELVWMINLANDELISLYSDDPFGVLFESRLRYSFFPINLILNLAVQMNAVYSNQFKRWIVRCQDIWNTDAELRFKIGPLTIAVPLQSMLMKTELFKYTDGGEACYVTVLPTSFQGYSALGLNVMSHVYMAMDNEKGNIALANPNPNVYFVDSQPVLNSSYLDSNSTGMARIVNGNIPFAVLVTLQPQVVFTFSTANASLEANIPARFSGSFLMSDSLLISDNIQSTMSYSAVSSVRTKTMSGLGLSFTVPNQTALLCYVLLATIGFLGIAAL</sequence>
<name>A0AAX4H4A8_9ASCO</name>
<reference evidence="5 6" key="1">
    <citation type="submission" date="2023-10" db="EMBL/GenBank/DDBJ databases">
        <title>Draft Genome Sequence of Candida saopaulonensis from a very Premature Infant with Sepsis.</title>
        <authorList>
            <person name="Ning Y."/>
            <person name="Dai R."/>
            <person name="Xiao M."/>
            <person name="Xu Y."/>
            <person name="Yan Q."/>
            <person name="Zhang L."/>
        </authorList>
    </citation>
    <scope>NUCLEOTIDE SEQUENCE [LARGE SCALE GENOMIC DNA]</scope>
    <source>
        <strain evidence="5 6">19XY460</strain>
    </source>
</reference>
<feature type="chain" id="PRO_5043926404" description="Peptidase A1 domain-containing protein" evidence="3">
    <location>
        <begin position="22"/>
        <end position="568"/>
    </location>
</feature>
<keyword evidence="1" id="KW-1015">Disulfide bond</keyword>
<keyword evidence="6" id="KW-1185">Reference proteome</keyword>
<gene>
    <name evidence="5" type="ORF">PUMCH_000386</name>
</gene>
<evidence type="ECO:0000313" key="5">
    <source>
        <dbReference type="EMBL" id="WPK23159.1"/>
    </source>
</evidence>
<dbReference type="InterPro" id="IPR033121">
    <property type="entry name" value="PEPTIDASE_A1"/>
</dbReference>
<accession>A0AAX4H4A8</accession>
<evidence type="ECO:0000313" key="6">
    <source>
        <dbReference type="Proteomes" id="UP001338582"/>
    </source>
</evidence>
<dbReference type="Pfam" id="PF00026">
    <property type="entry name" value="Asp"/>
    <property type="match status" value="1"/>
</dbReference>
<feature type="transmembrane region" description="Helical" evidence="2">
    <location>
        <begin position="549"/>
        <end position="567"/>
    </location>
</feature>
<protein>
    <recommendedName>
        <fullName evidence="4">Peptidase A1 domain-containing protein</fullName>
    </recommendedName>
</protein>
<feature type="domain" description="Peptidase A1" evidence="4">
    <location>
        <begin position="66"/>
        <end position="437"/>
    </location>
</feature>
<keyword evidence="3" id="KW-0732">Signal</keyword>
<dbReference type="InterPro" id="IPR021109">
    <property type="entry name" value="Peptidase_aspartic_dom_sf"/>
</dbReference>
<dbReference type="AlphaFoldDB" id="A0AAX4H4A8"/>
<evidence type="ECO:0000256" key="1">
    <source>
        <dbReference type="ARBA" id="ARBA00023157"/>
    </source>
</evidence>
<dbReference type="SUPFAM" id="SSF50630">
    <property type="entry name" value="Acid proteases"/>
    <property type="match status" value="1"/>
</dbReference>
<keyword evidence="2" id="KW-0472">Membrane</keyword>
<dbReference type="GeneID" id="88171455"/>
<evidence type="ECO:0000259" key="4">
    <source>
        <dbReference type="PROSITE" id="PS51767"/>
    </source>
</evidence>
<dbReference type="GO" id="GO:0004190">
    <property type="term" value="F:aspartic-type endopeptidase activity"/>
    <property type="evidence" value="ECO:0007669"/>
    <property type="project" value="UniProtKB-ARBA"/>
</dbReference>